<dbReference type="Proteomes" id="UP000334923">
    <property type="component" value="Unassembled WGS sequence"/>
</dbReference>
<proteinExistence type="predicted"/>
<gene>
    <name evidence="2" type="primary">coxD</name>
    <name evidence="2" type="synonym">ctaF</name>
    <name evidence="2" type="ORF">MAMT_01127</name>
</gene>
<keyword evidence="1" id="KW-1133">Transmembrane helix</keyword>
<reference evidence="2 3" key="1">
    <citation type="submission" date="2019-09" db="EMBL/GenBank/DDBJ databases">
        <authorList>
            <person name="Cremers G."/>
        </authorList>
    </citation>
    <scope>NUCLEOTIDE SEQUENCE [LARGE SCALE GENOMIC DNA]</scope>
    <source>
        <strain evidence="2">4A</strain>
    </source>
</reference>
<dbReference type="EC" id="1.9.3.1" evidence="2"/>
<feature type="transmembrane region" description="Helical" evidence="1">
    <location>
        <begin position="73"/>
        <end position="95"/>
    </location>
</feature>
<feature type="transmembrane region" description="Helical" evidence="1">
    <location>
        <begin position="41"/>
        <end position="61"/>
    </location>
</feature>
<evidence type="ECO:0000313" key="2">
    <source>
        <dbReference type="EMBL" id="VVM06316.1"/>
    </source>
</evidence>
<dbReference type="EMBL" id="CABFVA020000065">
    <property type="protein sequence ID" value="VVM06316.1"/>
    <property type="molecule type" value="Genomic_DNA"/>
</dbReference>
<keyword evidence="1" id="KW-0472">Membrane</keyword>
<evidence type="ECO:0000256" key="1">
    <source>
        <dbReference type="SAM" id="Phobius"/>
    </source>
</evidence>
<sequence length="103" mass="10896">MSEEIHDPRKQVPAYVKVFGLLLLLAVINVAASYLPLGGGNIGVGLLVAGAQAILALGILMHFFSEKKTVHHLMALAIASVVALLVIFVCCYADQLNSVTPVK</sequence>
<dbReference type="AlphaFoldDB" id="A0A5E6MDA1"/>
<feature type="transmembrane region" description="Helical" evidence="1">
    <location>
        <begin position="12"/>
        <end position="35"/>
    </location>
</feature>
<organism evidence="2 3">
    <name type="scientific">Methylacidimicrobium tartarophylax</name>
    <dbReference type="NCBI Taxonomy" id="1041768"/>
    <lineage>
        <taxon>Bacteria</taxon>
        <taxon>Pseudomonadati</taxon>
        <taxon>Verrucomicrobiota</taxon>
        <taxon>Methylacidimicrobium</taxon>
    </lineage>
</organism>
<accession>A0A5E6MDA1</accession>
<protein>
    <submittedName>
        <fullName evidence="2">Cytochrome c oxidase subunit IV</fullName>
        <ecNumber evidence="2">1.9.3.1</ecNumber>
    </submittedName>
</protein>
<keyword evidence="1" id="KW-0812">Transmembrane</keyword>
<dbReference type="RefSeq" id="WP_142659986.1">
    <property type="nucleotide sequence ID" value="NZ_CABFVA020000065.1"/>
</dbReference>
<keyword evidence="3" id="KW-1185">Reference proteome</keyword>
<name>A0A5E6MDA1_9BACT</name>
<keyword evidence="2" id="KW-0560">Oxidoreductase</keyword>
<evidence type="ECO:0000313" key="3">
    <source>
        <dbReference type="Proteomes" id="UP000334923"/>
    </source>
</evidence>
<dbReference type="GO" id="GO:0016491">
    <property type="term" value="F:oxidoreductase activity"/>
    <property type="evidence" value="ECO:0007669"/>
    <property type="project" value="UniProtKB-KW"/>
</dbReference>